<organism evidence="1 2">
    <name type="scientific">Rhododendron molle</name>
    <name type="common">Chinese azalea</name>
    <name type="synonym">Azalea mollis</name>
    <dbReference type="NCBI Taxonomy" id="49168"/>
    <lineage>
        <taxon>Eukaryota</taxon>
        <taxon>Viridiplantae</taxon>
        <taxon>Streptophyta</taxon>
        <taxon>Embryophyta</taxon>
        <taxon>Tracheophyta</taxon>
        <taxon>Spermatophyta</taxon>
        <taxon>Magnoliopsida</taxon>
        <taxon>eudicotyledons</taxon>
        <taxon>Gunneridae</taxon>
        <taxon>Pentapetalae</taxon>
        <taxon>asterids</taxon>
        <taxon>Ericales</taxon>
        <taxon>Ericaceae</taxon>
        <taxon>Ericoideae</taxon>
        <taxon>Rhodoreae</taxon>
        <taxon>Rhododendron</taxon>
    </lineage>
</organism>
<keyword evidence="2" id="KW-1185">Reference proteome</keyword>
<sequence length="53" mass="6040">MELLQIDSRRVDRSSSSSPVKSPLSLSGRDFKILGRMKREIGGHGFCYNPDWE</sequence>
<gene>
    <name evidence="1" type="ORF">RHMOL_Rhmol02G0186800</name>
</gene>
<evidence type="ECO:0000313" key="1">
    <source>
        <dbReference type="EMBL" id="KAI8568291.1"/>
    </source>
</evidence>
<accession>A0ACC0PT18</accession>
<proteinExistence type="predicted"/>
<dbReference type="Proteomes" id="UP001062846">
    <property type="component" value="Chromosome 2"/>
</dbReference>
<protein>
    <submittedName>
        <fullName evidence="1">Uncharacterized protein</fullName>
    </submittedName>
</protein>
<reference evidence="1" key="1">
    <citation type="submission" date="2022-02" db="EMBL/GenBank/DDBJ databases">
        <title>Plant Genome Project.</title>
        <authorList>
            <person name="Zhang R.-G."/>
        </authorList>
    </citation>
    <scope>NUCLEOTIDE SEQUENCE</scope>
    <source>
        <strain evidence="1">AT1</strain>
    </source>
</reference>
<dbReference type="EMBL" id="CM046389">
    <property type="protein sequence ID" value="KAI8568291.1"/>
    <property type="molecule type" value="Genomic_DNA"/>
</dbReference>
<comment type="caution">
    <text evidence="1">The sequence shown here is derived from an EMBL/GenBank/DDBJ whole genome shotgun (WGS) entry which is preliminary data.</text>
</comment>
<evidence type="ECO:0000313" key="2">
    <source>
        <dbReference type="Proteomes" id="UP001062846"/>
    </source>
</evidence>
<name>A0ACC0PT18_RHOML</name>